<dbReference type="HOGENOM" id="CLU_2361088_0_0_1"/>
<feature type="compositionally biased region" description="Basic and acidic residues" evidence="1">
    <location>
        <begin position="45"/>
        <end position="66"/>
    </location>
</feature>
<proteinExistence type="predicted"/>
<gene>
    <name evidence="2" type="ORF">M422DRAFT_253962</name>
</gene>
<dbReference type="AlphaFoldDB" id="A0A0C9VVZ3"/>
<evidence type="ECO:0000313" key="3">
    <source>
        <dbReference type="Proteomes" id="UP000054279"/>
    </source>
</evidence>
<name>A0A0C9VVZ3_SPHS4</name>
<protein>
    <submittedName>
        <fullName evidence="2">Uncharacterized protein</fullName>
    </submittedName>
</protein>
<feature type="region of interest" description="Disordered" evidence="1">
    <location>
        <begin position="45"/>
        <end position="96"/>
    </location>
</feature>
<keyword evidence="3" id="KW-1185">Reference proteome</keyword>
<reference evidence="2 3" key="1">
    <citation type="submission" date="2014-06" db="EMBL/GenBank/DDBJ databases">
        <title>Evolutionary Origins and Diversification of the Mycorrhizal Mutualists.</title>
        <authorList>
            <consortium name="DOE Joint Genome Institute"/>
            <consortium name="Mycorrhizal Genomics Consortium"/>
            <person name="Kohler A."/>
            <person name="Kuo A."/>
            <person name="Nagy L.G."/>
            <person name="Floudas D."/>
            <person name="Copeland A."/>
            <person name="Barry K.W."/>
            <person name="Cichocki N."/>
            <person name="Veneault-Fourrey C."/>
            <person name="LaButti K."/>
            <person name="Lindquist E.A."/>
            <person name="Lipzen A."/>
            <person name="Lundell T."/>
            <person name="Morin E."/>
            <person name="Murat C."/>
            <person name="Riley R."/>
            <person name="Ohm R."/>
            <person name="Sun H."/>
            <person name="Tunlid A."/>
            <person name="Henrissat B."/>
            <person name="Grigoriev I.V."/>
            <person name="Hibbett D.S."/>
            <person name="Martin F."/>
        </authorList>
    </citation>
    <scope>NUCLEOTIDE SEQUENCE [LARGE SCALE GENOMIC DNA]</scope>
    <source>
        <strain evidence="2 3">SS14</strain>
    </source>
</reference>
<dbReference type="Proteomes" id="UP000054279">
    <property type="component" value="Unassembled WGS sequence"/>
</dbReference>
<sequence length="96" mass="11089">MFKASLTVEEKEELLYGLMADLDMSESTGAEPSGEEEVVSEWEDFAKRDDRDQGCQMEVDPRETRRLRQAQATRDDRTSSHTPERFRTLSFGSRLL</sequence>
<feature type="compositionally biased region" description="Basic and acidic residues" evidence="1">
    <location>
        <begin position="73"/>
        <end position="87"/>
    </location>
</feature>
<evidence type="ECO:0000256" key="1">
    <source>
        <dbReference type="SAM" id="MobiDB-lite"/>
    </source>
</evidence>
<organism evidence="2 3">
    <name type="scientific">Sphaerobolus stellatus (strain SS14)</name>
    <dbReference type="NCBI Taxonomy" id="990650"/>
    <lineage>
        <taxon>Eukaryota</taxon>
        <taxon>Fungi</taxon>
        <taxon>Dikarya</taxon>
        <taxon>Basidiomycota</taxon>
        <taxon>Agaricomycotina</taxon>
        <taxon>Agaricomycetes</taxon>
        <taxon>Phallomycetidae</taxon>
        <taxon>Geastrales</taxon>
        <taxon>Sphaerobolaceae</taxon>
        <taxon>Sphaerobolus</taxon>
    </lineage>
</organism>
<dbReference type="EMBL" id="KN837127">
    <property type="protein sequence ID" value="KIJ42860.1"/>
    <property type="molecule type" value="Genomic_DNA"/>
</dbReference>
<accession>A0A0C9VVZ3</accession>
<evidence type="ECO:0000313" key="2">
    <source>
        <dbReference type="EMBL" id="KIJ42860.1"/>
    </source>
</evidence>